<keyword evidence="1" id="KW-0812">Transmembrane</keyword>
<gene>
    <name evidence="2" type="ORF">IAA89_01795</name>
</gene>
<reference evidence="2" key="2">
    <citation type="journal article" date="2021" name="PeerJ">
        <title>Extensive microbial diversity within the chicken gut microbiome revealed by metagenomics and culture.</title>
        <authorList>
            <person name="Gilroy R."/>
            <person name="Ravi A."/>
            <person name="Getino M."/>
            <person name="Pursley I."/>
            <person name="Horton D.L."/>
            <person name="Alikhan N.F."/>
            <person name="Baker D."/>
            <person name="Gharbi K."/>
            <person name="Hall N."/>
            <person name="Watson M."/>
            <person name="Adriaenssens E.M."/>
            <person name="Foster-Nyarko E."/>
            <person name="Jarju S."/>
            <person name="Secka A."/>
            <person name="Antonio M."/>
            <person name="Oren A."/>
            <person name="Chaudhuri R.R."/>
            <person name="La Ragione R."/>
            <person name="Hildebrand F."/>
            <person name="Pallen M.J."/>
        </authorList>
    </citation>
    <scope>NUCLEOTIDE SEQUENCE</scope>
    <source>
        <strain evidence="2">C6-149</strain>
    </source>
</reference>
<proteinExistence type="predicted"/>
<comment type="caution">
    <text evidence="2">The sequence shown here is derived from an EMBL/GenBank/DDBJ whole genome shotgun (WGS) entry which is preliminary data.</text>
</comment>
<dbReference type="Proteomes" id="UP000823614">
    <property type="component" value="Unassembled WGS sequence"/>
</dbReference>
<evidence type="ECO:0000256" key="1">
    <source>
        <dbReference type="SAM" id="Phobius"/>
    </source>
</evidence>
<protein>
    <submittedName>
        <fullName evidence="2">Uncharacterized protein</fullName>
    </submittedName>
</protein>
<accession>A0A9D9E9H5</accession>
<dbReference type="EMBL" id="JADIMP010000035">
    <property type="protein sequence ID" value="MBO8441174.1"/>
    <property type="molecule type" value="Genomic_DNA"/>
</dbReference>
<keyword evidence="1" id="KW-1133">Transmembrane helix</keyword>
<evidence type="ECO:0000313" key="2">
    <source>
        <dbReference type="EMBL" id="MBO8441174.1"/>
    </source>
</evidence>
<feature type="transmembrane region" description="Helical" evidence="1">
    <location>
        <begin position="77"/>
        <end position="95"/>
    </location>
</feature>
<keyword evidence="1" id="KW-0472">Membrane</keyword>
<feature type="transmembrane region" description="Helical" evidence="1">
    <location>
        <begin position="273"/>
        <end position="290"/>
    </location>
</feature>
<reference evidence="2" key="1">
    <citation type="submission" date="2020-10" db="EMBL/GenBank/DDBJ databases">
        <authorList>
            <person name="Gilroy R."/>
        </authorList>
    </citation>
    <scope>NUCLEOTIDE SEQUENCE</scope>
    <source>
        <strain evidence="2">C6-149</strain>
    </source>
</reference>
<evidence type="ECO:0000313" key="3">
    <source>
        <dbReference type="Proteomes" id="UP000823614"/>
    </source>
</evidence>
<feature type="transmembrane region" description="Helical" evidence="1">
    <location>
        <begin position="107"/>
        <end position="128"/>
    </location>
</feature>
<name>A0A9D9E9H5_9LACO</name>
<feature type="transmembrane region" description="Helical" evidence="1">
    <location>
        <begin position="42"/>
        <end position="65"/>
    </location>
</feature>
<dbReference type="AlphaFoldDB" id="A0A9D9E9H5"/>
<organism evidence="2 3">
    <name type="scientific">Candidatus Gallilactobacillus intestinavium</name>
    <dbReference type="NCBI Taxonomy" id="2840838"/>
    <lineage>
        <taxon>Bacteria</taxon>
        <taxon>Bacillati</taxon>
        <taxon>Bacillota</taxon>
        <taxon>Bacilli</taxon>
        <taxon>Lactobacillales</taxon>
        <taxon>Lactobacillaceae</taxon>
        <taxon>Lactobacillaceae incertae sedis</taxon>
        <taxon>Candidatus Gallilactobacillus</taxon>
    </lineage>
</organism>
<feature type="transmembrane region" description="Helical" evidence="1">
    <location>
        <begin position="18"/>
        <end position="36"/>
    </location>
</feature>
<sequence>MDVGLLIQQQFTWGENRVGALVALIFVIGLLNWNKLTTHAKITAGIALLYAFLITNISTVFLIILSHTPFRMIQWTGRLMSAVNLFSIIFDVDVVTSLLKKSHLQKIGYFGIMGLFLISFIGQGLMFMKNPNLKKINYYPSLQHKLPIGNWKIDSSKELNYITTKNYTGIGFTDYWPNRSINFKNSIISNNTKINKRYRKIKIKHNVDEFQLNSKLNKNTKVNTPILYNKQYKVFQNEKNIPYHESKRGTVAFKTKNKAPIIIKYYPSNGIKIAQITSLTTMLILLTIMIKNKYTLINFKRIKK</sequence>